<protein>
    <submittedName>
        <fullName evidence="2">Uncharacterized protein</fullName>
    </submittedName>
</protein>
<evidence type="ECO:0000256" key="1">
    <source>
        <dbReference type="SAM" id="MobiDB-lite"/>
    </source>
</evidence>
<feature type="compositionally biased region" description="Basic and acidic residues" evidence="1">
    <location>
        <begin position="181"/>
        <end position="200"/>
    </location>
</feature>
<sequence>MFPLHATHHPTHNITELLWGLGYMRTEGMAVAAAAIVGVVPLQSPRHHKGQECISHRNKNAVTVTQATAQTCHCRGKTASVLVHPATAGQTPGRMPDRSECDGLRKSFQPQAFWYHPLTPQTPGSAGVTGQRSKDRTKTSPHLCSAAQPPQTPRRPQKWREHERKAALPHDPHTTNNRYQHKADPSPEKEYPGRQTHGRDFTFGFGEHSRSGCCTLQQ</sequence>
<dbReference type="AlphaFoldDB" id="A0A7S4G6U9"/>
<gene>
    <name evidence="2" type="ORF">EGYM00163_LOCUS38474</name>
</gene>
<reference evidence="2" key="1">
    <citation type="submission" date="2021-01" db="EMBL/GenBank/DDBJ databases">
        <authorList>
            <person name="Corre E."/>
            <person name="Pelletier E."/>
            <person name="Niang G."/>
            <person name="Scheremetjew M."/>
            <person name="Finn R."/>
            <person name="Kale V."/>
            <person name="Holt S."/>
            <person name="Cochrane G."/>
            <person name="Meng A."/>
            <person name="Brown T."/>
            <person name="Cohen L."/>
        </authorList>
    </citation>
    <scope>NUCLEOTIDE SEQUENCE</scope>
    <source>
        <strain evidence="2">CCMP1594</strain>
    </source>
</reference>
<dbReference type="EMBL" id="HBJA01111575">
    <property type="protein sequence ID" value="CAE0827213.1"/>
    <property type="molecule type" value="Transcribed_RNA"/>
</dbReference>
<feature type="compositionally biased region" description="Basic and acidic residues" evidence="1">
    <location>
        <begin position="158"/>
        <end position="173"/>
    </location>
</feature>
<accession>A0A7S4G6U9</accession>
<organism evidence="2">
    <name type="scientific">Eutreptiella gymnastica</name>
    <dbReference type="NCBI Taxonomy" id="73025"/>
    <lineage>
        <taxon>Eukaryota</taxon>
        <taxon>Discoba</taxon>
        <taxon>Euglenozoa</taxon>
        <taxon>Euglenida</taxon>
        <taxon>Spirocuta</taxon>
        <taxon>Euglenophyceae</taxon>
        <taxon>Eutreptiales</taxon>
        <taxon>Eutreptiaceae</taxon>
        <taxon>Eutreptiella</taxon>
    </lineage>
</organism>
<feature type="region of interest" description="Disordered" evidence="1">
    <location>
        <begin position="115"/>
        <end position="218"/>
    </location>
</feature>
<feature type="compositionally biased region" description="Polar residues" evidence="1">
    <location>
        <begin position="119"/>
        <end position="131"/>
    </location>
</feature>
<name>A0A7S4G6U9_9EUGL</name>
<evidence type="ECO:0000313" key="2">
    <source>
        <dbReference type="EMBL" id="CAE0827213.1"/>
    </source>
</evidence>
<proteinExistence type="predicted"/>